<accession>A0A4C1U7J0</accession>
<feature type="region of interest" description="Disordered" evidence="4">
    <location>
        <begin position="54"/>
        <end position="74"/>
    </location>
</feature>
<feature type="compositionally biased region" description="Basic residues" evidence="4">
    <location>
        <begin position="54"/>
        <end position="68"/>
    </location>
</feature>
<keyword evidence="6" id="KW-1185">Reference proteome</keyword>
<keyword evidence="3" id="KW-0175">Coiled coil</keyword>
<dbReference type="GO" id="GO:0005737">
    <property type="term" value="C:cytoplasm"/>
    <property type="evidence" value="ECO:0007669"/>
    <property type="project" value="TreeGrafter"/>
</dbReference>
<proteinExistence type="inferred from homology"/>
<dbReference type="EMBL" id="BGZK01000138">
    <property type="protein sequence ID" value="GBP22258.1"/>
    <property type="molecule type" value="Genomic_DNA"/>
</dbReference>
<dbReference type="Pfam" id="PF07763">
    <property type="entry name" value="FEZ"/>
    <property type="match status" value="1"/>
</dbReference>
<reference evidence="5 6" key="1">
    <citation type="journal article" date="2019" name="Commun. Biol.">
        <title>The bagworm genome reveals a unique fibroin gene that provides high tensile strength.</title>
        <authorList>
            <person name="Kono N."/>
            <person name="Nakamura H."/>
            <person name="Ohtoshi R."/>
            <person name="Tomita M."/>
            <person name="Numata K."/>
            <person name="Arakawa K."/>
        </authorList>
    </citation>
    <scope>NUCLEOTIDE SEQUENCE [LARGE SCALE GENOMIC DNA]</scope>
</reference>
<dbReference type="AlphaFoldDB" id="A0A4C1U7J0"/>
<evidence type="ECO:0000256" key="2">
    <source>
        <dbReference type="ARBA" id="ARBA00022553"/>
    </source>
</evidence>
<dbReference type="GO" id="GO:0030424">
    <property type="term" value="C:axon"/>
    <property type="evidence" value="ECO:0007669"/>
    <property type="project" value="TreeGrafter"/>
</dbReference>
<evidence type="ECO:0000313" key="6">
    <source>
        <dbReference type="Proteomes" id="UP000299102"/>
    </source>
</evidence>
<protein>
    <submittedName>
        <fullName evidence="5">Fasciculation and elongation protein zeta-2</fullName>
    </submittedName>
</protein>
<gene>
    <name evidence="5" type="primary">FEZ2</name>
    <name evidence="5" type="ORF">EVAR_22544_1</name>
</gene>
<keyword evidence="2" id="KW-0597">Phosphoprotein</keyword>
<evidence type="ECO:0000313" key="5">
    <source>
        <dbReference type="EMBL" id="GBP22258.1"/>
    </source>
</evidence>
<name>A0A4C1U7J0_EUMVA</name>
<organism evidence="5 6">
    <name type="scientific">Eumeta variegata</name>
    <name type="common">Bagworm moth</name>
    <name type="synonym">Eumeta japonica</name>
    <dbReference type="NCBI Taxonomy" id="151549"/>
    <lineage>
        <taxon>Eukaryota</taxon>
        <taxon>Metazoa</taxon>
        <taxon>Ecdysozoa</taxon>
        <taxon>Arthropoda</taxon>
        <taxon>Hexapoda</taxon>
        <taxon>Insecta</taxon>
        <taxon>Pterygota</taxon>
        <taxon>Neoptera</taxon>
        <taxon>Endopterygota</taxon>
        <taxon>Lepidoptera</taxon>
        <taxon>Glossata</taxon>
        <taxon>Ditrysia</taxon>
        <taxon>Tineoidea</taxon>
        <taxon>Psychidae</taxon>
        <taxon>Oiketicinae</taxon>
        <taxon>Eumeta</taxon>
    </lineage>
</organism>
<evidence type="ECO:0000256" key="4">
    <source>
        <dbReference type="SAM" id="MobiDB-lite"/>
    </source>
</evidence>
<evidence type="ECO:0000256" key="3">
    <source>
        <dbReference type="ARBA" id="ARBA00023054"/>
    </source>
</evidence>
<dbReference type="Proteomes" id="UP000299102">
    <property type="component" value="Unassembled WGS sequence"/>
</dbReference>
<dbReference type="PANTHER" id="PTHR12394">
    <property type="entry name" value="ZYGIN"/>
    <property type="match status" value="1"/>
</dbReference>
<evidence type="ECO:0000256" key="1">
    <source>
        <dbReference type="ARBA" id="ARBA00006788"/>
    </source>
</evidence>
<dbReference type="STRING" id="151549.A0A4C1U7J0"/>
<dbReference type="PANTHER" id="PTHR12394:SF12">
    <property type="entry name" value="LD08195P"/>
    <property type="match status" value="1"/>
</dbReference>
<dbReference type="InterPro" id="IPR011680">
    <property type="entry name" value="FEZ"/>
</dbReference>
<dbReference type="OrthoDB" id="7959977at2759"/>
<comment type="similarity">
    <text evidence="1">Belongs to the zygin family.</text>
</comment>
<sequence>MSQLTEVYMELESLIREFSETLIAELALRDELEYEKELKNTFISLLLAVQDRRRQHHQDRRRRSHNRQAHNDNESKYLTTVIPFHMDNGPPDNQTLQALIKILKAINEDSPTVPTLLTDYILKVLVPT</sequence>
<comment type="caution">
    <text evidence="5">The sequence shown here is derived from an EMBL/GenBank/DDBJ whole genome shotgun (WGS) entry which is preliminary data.</text>
</comment>